<accession>A0ABT6UFS0</accession>
<keyword evidence="2" id="KW-1185">Reference proteome</keyword>
<dbReference type="RefSeq" id="WP_282679854.1">
    <property type="nucleotide sequence ID" value="NZ_CP106875.1"/>
</dbReference>
<name>A0ABT6UFS0_9GAMM</name>
<dbReference type="EMBL" id="JAOTLW010000020">
    <property type="protein sequence ID" value="MDI5833315.1"/>
    <property type="molecule type" value="Genomic_DNA"/>
</dbReference>
<protein>
    <submittedName>
        <fullName evidence="1">Uncharacterized protein</fullName>
    </submittedName>
</protein>
<sequence length="339" mass="37649">MDETTSINKGRRLLLKGPLLILTGATLSMVSNPAKADPIKIIVDAMSMAAKYVLDVAIEMVEGMLDNLLDSFMSQNGEKVGKIGDGLNTVQSEIFKRKIMLDTAPAPRLCDTSDKNELAKLRRNSNSDVYDRLNTNSDLSTRNFVIGMATGKDHDYGRTLTKWARERGILSTSSVGANSERMTFNIGSLIKDGVRFVNEQDKKSYLDTVDIMTGPSRTSKQRPLDSNNDSPINIELNHYMDSRVAVTAAAASILLSEYHLVDSGKLELMKNEISNTYYSAGWRNETQQLPSSVPAAINLIQLKSTKIEILFEILLQLDKSILLRSVKVAKELNKNETRR</sequence>
<organism evidence="1 2">
    <name type="scientific">Shewanella xiamenensis</name>
    <dbReference type="NCBI Taxonomy" id="332186"/>
    <lineage>
        <taxon>Bacteria</taxon>
        <taxon>Pseudomonadati</taxon>
        <taxon>Pseudomonadota</taxon>
        <taxon>Gammaproteobacteria</taxon>
        <taxon>Alteromonadales</taxon>
        <taxon>Shewanellaceae</taxon>
        <taxon>Shewanella</taxon>
    </lineage>
</organism>
<evidence type="ECO:0000313" key="1">
    <source>
        <dbReference type="EMBL" id="MDI5833315.1"/>
    </source>
</evidence>
<proteinExistence type="predicted"/>
<evidence type="ECO:0000313" key="2">
    <source>
        <dbReference type="Proteomes" id="UP001159075"/>
    </source>
</evidence>
<dbReference type="Proteomes" id="UP001159075">
    <property type="component" value="Unassembled WGS sequence"/>
</dbReference>
<comment type="caution">
    <text evidence="1">The sequence shown here is derived from an EMBL/GenBank/DDBJ whole genome shotgun (WGS) entry which is preliminary data.</text>
</comment>
<reference evidence="1 2" key="1">
    <citation type="submission" date="2022-09" db="EMBL/GenBank/DDBJ databases">
        <title>The outer-membrane cytochrome OmcA is essential for infection of Shewanella oneidensis by a zebrafish-associated bacteriophage.</title>
        <authorList>
            <person name="Grenfell A.W."/>
            <person name="Intile P."/>
            <person name="Mcfarlane J."/>
            <person name="Leung D."/>
            <person name="Abdalla K."/>
            <person name="Wold M."/>
            <person name="Kees E."/>
            <person name="Gralnick J."/>
        </authorList>
    </citation>
    <scope>NUCLEOTIDE SEQUENCE [LARGE SCALE GENOMIC DNA]</scope>
    <source>
        <strain evidence="1 2">NF-5</strain>
    </source>
</reference>
<gene>
    <name evidence="1" type="ORF">ODY93_17165</name>
</gene>